<evidence type="ECO:0000313" key="2">
    <source>
        <dbReference type="Proteomes" id="UP000217790"/>
    </source>
</evidence>
<sequence length="130" mass="14370">MAYGACVGFLAYEALCDSGGGAILRPPQEKSITPDRAVLRKRFDISIGLRLQSLGKANRVQEQVSGRLDVASNSPGEEKSAWSFLGSGSISFPFVLQDPTSFRRVKLVWAPMLEAQVSTFRFGDSWWEIR</sequence>
<dbReference type="InParanoid" id="A0A2H3DHB7"/>
<dbReference type="Proteomes" id="UP000217790">
    <property type="component" value="Unassembled WGS sequence"/>
</dbReference>
<accession>A0A2H3DHB7</accession>
<proteinExistence type="predicted"/>
<gene>
    <name evidence="1" type="ORF">ARMGADRAFT_1084430</name>
</gene>
<protein>
    <submittedName>
        <fullName evidence="1">Uncharacterized protein</fullName>
    </submittedName>
</protein>
<keyword evidence="2" id="KW-1185">Reference proteome</keyword>
<dbReference type="AlphaFoldDB" id="A0A2H3DHB7"/>
<organism evidence="1 2">
    <name type="scientific">Armillaria gallica</name>
    <name type="common">Bulbous honey fungus</name>
    <name type="synonym">Armillaria bulbosa</name>
    <dbReference type="NCBI Taxonomy" id="47427"/>
    <lineage>
        <taxon>Eukaryota</taxon>
        <taxon>Fungi</taxon>
        <taxon>Dikarya</taxon>
        <taxon>Basidiomycota</taxon>
        <taxon>Agaricomycotina</taxon>
        <taxon>Agaricomycetes</taxon>
        <taxon>Agaricomycetidae</taxon>
        <taxon>Agaricales</taxon>
        <taxon>Marasmiineae</taxon>
        <taxon>Physalacriaceae</taxon>
        <taxon>Armillaria</taxon>
    </lineage>
</organism>
<name>A0A2H3DHB7_ARMGA</name>
<evidence type="ECO:0000313" key="1">
    <source>
        <dbReference type="EMBL" id="PBK88477.1"/>
    </source>
</evidence>
<dbReference type="EMBL" id="KZ293672">
    <property type="protein sequence ID" value="PBK88477.1"/>
    <property type="molecule type" value="Genomic_DNA"/>
</dbReference>
<reference evidence="2" key="1">
    <citation type="journal article" date="2017" name="Nat. Ecol. Evol.">
        <title>Genome expansion and lineage-specific genetic innovations in the forest pathogenic fungi Armillaria.</title>
        <authorList>
            <person name="Sipos G."/>
            <person name="Prasanna A.N."/>
            <person name="Walter M.C."/>
            <person name="O'Connor E."/>
            <person name="Balint B."/>
            <person name="Krizsan K."/>
            <person name="Kiss B."/>
            <person name="Hess J."/>
            <person name="Varga T."/>
            <person name="Slot J."/>
            <person name="Riley R."/>
            <person name="Boka B."/>
            <person name="Rigling D."/>
            <person name="Barry K."/>
            <person name="Lee J."/>
            <person name="Mihaltcheva S."/>
            <person name="LaButti K."/>
            <person name="Lipzen A."/>
            <person name="Waldron R."/>
            <person name="Moloney N.M."/>
            <person name="Sperisen C."/>
            <person name="Kredics L."/>
            <person name="Vagvoelgyi C."/>
            <person name="Patrignani A."/>
            <person name="Fitzpatrick D."/>
            <person name="Nagy I."/>
            <person name="Doyle S."/>
            <person name="Anderson J.B."/>
            <person name="Grigoriev I.V."/>
            <person name="Gueldener U."/>
            <person name="Muensterkoetter M."/>
            <person name="Nagy L.G."/>
        </authorList>
    </citation>
    <scope>NUCLEOTIDE SEQUENCE [LARGE SCALE GENOMIC DNA]</scope>
    <source>
        <strain evidence="2">Ar21-2</strain>
    </source>
</reference>